<reference evidence="1 2" key="1">
    <citation type="submission" date="2020-12" db="EMBL/GenBank/DDBJ databases">
        <title>FDA dAtabase for Regulatory Grade micrObial Sequences (FDA-ARGOS): Supporting development and validation of Infectious Disease Dx tests.</title>
        <authorList>
            <person name="Sproer C."/>
            <person name="Gronow S."/>
            <person name="Severitt S."/>
            <person name="Schroder I."/>
            <person name="Tallon L."/>
            <person name="Sadzewicz L."/>
            <person name="Zhao X."/>
            <person name="Boylan J."/>
            <person name="Ott S."/>
            <person name="Bowen H."/>
            <person name="Vavikolanu K."/>
            <person name="Mehta A."/>
            <person name="Aluvathingal J."/>
            <person name="Nadendla S."/>
            <person name="Lowell S."/>
            <person name="Myers T."/>
            <person name="Yan Y."/>
            <person name="Sichtig H."/>
        </authorList>
    </citation>
    <scope>NUCLEOTIDE SEQUENCE [LARGE SCALE GENOMIC DNA]</scope>
    <source>
        <strain evidence="1 2">FDAARGOS_909</strain>
    </source>
</reference>
<sequence>MSDTKHRFLKGLNLLIENEGYSAEKISRYVFEFSLDYRIDDSKLNFVIDFLKGMDAGPEFELSEEEFWDFIANNI</sequence>
<organism evidence="1 2">
    <name type="scientific">Delftia acidovorans</name>
    <name type="common">Pseudomonas acidovorans</name>
    <name type="synonym">Comamonas acidovorans</name>
    <dbReference type="NCBI Taxonomy" id="80866"/>
    <lineage>
        <taxon>Bacteria</taxon>
        <taxon>Pseudomonadati</taxon>
        <taxon>Pseudomonadota</taxon>
        <taxon>Betaproteobacteria</taxon>
        <taxon>Burkholderiales</taxon>
        <taxon>Comamonadaceae</taxon>
        <taxon>Delftia</taxon>
    </lineage>
</organism>
<name>A0A7T2S4B6_DELAC</name>
<protein>
    <submittedName>
        <fullName evidence="1">Uncharacterized protein</fullName>
    </submittedName>
</protein>
<proteinExistence type="predicted"/>
<evidence type="ECO:0000313" key="1">
    <source>
        <dbReference type="EMBL" id="QPS08669.1"/>
    </source>
</evidence>
<dbReference type="RefSeq" id="WP_183021795.1">
    <property type="nucleotide sequence ID" value="NZ_CP065668.1"/>
</dbReference>
<dbReference type="Proteomes" id="UP000594778">
    <property type="component" value="Chromosome"/>
</dbReference>
<gene>
    <name evidence="1" type="ORF">I6G66_00935</name>
</gene>
<dbReference type="EMBL" id="CP065668">
    <property type="protein sequence ID" value="QPS08669.1"/>
    <property type="molecule type" value="Genomic_DNA"/>
</dbReference>
<evidence type="ECO:0000313" key="2">
    <source>
        <dbReference type="Proteomes" id="UP000594778"/>
    </source>
</evidence>
<dbReference type="AlphaFoldDB" id="A0A7T2S4B6"/>
<accession>A0A7T2S4B6</accession>